<proteinExistence type="predicted"/>
<keyword evidence="1" id="KW-0472">Membrane</keyword>
<keyword evidence="1" id="KW-0812">Transmembrane</keyword>
<dbReference type="AlphaFoldDB" id="A0A4C1YXZ8"/>
<dbReference type="Proteomes" id="UP000299102">
    <property type="component" value="Unassembled WGS sequence"/>
</dbReference>
<organism evidence="2 3">
    <name type="scientific">Eumeta variegata</name>
    <name type="common">Bagworm moth</name>
    <name type="synonym">Eumeta japonica</name>
    <dbReference type="NCBI Taxonomy" id="151549"/>
    <lineage>
        <taxon>Eukaryota</taxon>
        <taxon>Metazoa</taxon>
        <taxon>Ecdysozoa</taxon>
        <taxon>Arthropoda</taxon>
        <taxon>Hexapoda</taxon>
        <taxon>Insecta</taxon>
        <taxon>Pterygota</taxon>
        <taxon>Neoptera</taxon>
        <taxon>Endopterygota</taxon>
        <taxon>Lepidoptera</taxon>
        <taxon>Glossata</taxon>
        <taxon>Ditrysia</taxon>
        <taxon>Tineoidea</taxon>
        <taxon>Psychidae</taxon>
        <taxon>Oiketicinae</taxon>
        <taxon>Eumeta</taxon>
    </lineage>
</organism>
<comment type="caution">
    <text evidence="2">The sequence shown here is derived from an EMBL/GenBank/DDBJ whole genome shotgun (WGS) entry which is preliminary data.</text>
</comment>
<name>A0A4C1YXZ8_EUMVA</name>
<gene>
    <name evidence="2" type="ORF">EVAR_89282_1</name>
</gene>
<evidence type="ECO:0000313" key="2">
    <source>
        <dbReference type="EMBL" id="GBP79843.1"/>
    </source>
</evidence>
<accession>A0A4C1YXZ8</accession>
<evidence type="ECO:0000256" key="1">
    <source>
        <dbReference type="SAM" id="Phobius"/>
    </source>
</evidence>
<keyword evidence="3" id="KW-1185">Reference proteome</keyword>
<reference evidence="2 3" key="1">
    <citation type="journal article" date="2019" name="Commun. Biol.">
        <title>The bagworm genome reveals a unique fibroin gene that provides high tensile strength.</title>
        <authorList>
            <person name="Kono N."/>
            <person name="Nakamura H."/>
            <person name="Ohtoshi R."/>
            <person name="Tomita M."/>
            <person name="Numata K."/>
            <person name="Arakawa K."/>
        </authorList>
    </citation>
    <scope>NUCLEOTIDE SEQUENCE [LARGE SCALE GENOMIC DNA]</scope>
</reference>
<sequence length="125" mass="14189">MKKFYVTTTLNADAARCRPREPQVVPSLALRRVAPRALRINGDTLRRGAPHSIIMKNLRRALPRATQTSPVYTHSYTRRARAEHRPSSHIERRPTAFYFFAVAHFAVIAISTPAIIHGCDVRLCE</sequence>
<feature type="transmembrane region" description="Helical" evidence="1">
    <location>
        <begin position="95"/>
        <end position="116"/>
    </location>
</feature>
<evidence type="ECO:0000313" key="3">
    <source>
        <dbReference type="Proteomes" id="UP000299102"/>
    </source>
</evidence>
<protein>
    <submittedName>
        <fullName evidence="2">Uncharacterized protein</fullName>
    </submittedName>
</protein>
<dbReference type="EMBL" id="BGZK01001434">
    <property type="protein sequence ID" value="GBP79843.1"/>
    <property type="molecule type" value="Genomic_DNA"/>
</dbReference>
<keyword evidence="1" id="KW-1133">Transmembrane helix</keyword>